<dbReference type="InterPro" id="IPR041373">
    <property type="entry name" value="RT_RNaseH"/>
</dbReference>
<evidence type="ECO:0000313" key="9">
    <source>
        <dbReference type="Proteomes" id="UP000887013"/>
    </source>
</evidence>
<keyword evidence="2" id="KW-0548">Nucleotidyltransferase</keyword>
<keyword evidence="6" id="KW-0695">RNA-directed DNA polymerase</keyword>
<evidence type="ECO:0000256" key="6">
    <source>
        <dbReference type="ARBA" id="ARBA00022918"/>
    </source>
</evidence>
<dbReference type="EMBL" id="BMAW01062440">
    <property type="protein sequence ID" value="GFT35858.1"/>
    <property type="molecule type" value="Genomic_DNA"/>
</dbReference>
<keyword evidence="4" id="KW-0255">Endonuclease</keyword>
<evidence type="ECO:0000256" key="1">
    <source>
        <dbReference type="ARBA" id="ARBA00022679"/>
    </source>
</evidence>
<dbReference type="Proteomes" id="UP000887013">
    <property type="component" value="Unassembled WGS sequence"/>
</dbReference>
<organism evidence="8 9">
    <name type="scientific">Nephila pilipes</name>
    <name type="common">Giant wood spider</name>
    <name type="synonym">Nephila maculata</name>
    <dbReference type="NCBI Taxonomy" id="299642"/>
    <lineage>
        <taxon>Eukaryota</taxon>
        <taxon>Metazoa</taxon>
        <taxon>Ecdysozoa</taxon>
        <taxon>Arthropoda</taxon>
        <taxon>Chelicerata</taxon>
        <taxon>Arachnida</taxon>
        <taxon>Araneae</taxon>
        <taxon>Araneomorphae</taxon>
        <taxon>Entelegynae</taxon>
        <taxon>Araneoidea</taxon>
        <taxon>Nephilidae</taxon>
        <taxon>Nephila</taxon>
    </lineage>
</organism>
<evidence type="ECO:0000256" key="4">
    <source>
        <dbReference type="ARBA" id="ARBA00022759"/>
    </source>
</evidence>
<evidence type="ECO:0000256" key="3">
    <source>
        <dbReference type="ARBA" id="ARBA00022722"/>
    </source>
</evidence>
<gene>
    <name evidence="8" type="primary">pol_4218</name>
    <name evidence="8" type="ORF">NPIL_606581</name>
</gene>
<proteinExistence type="predicted"/>
<keyword evidence="9" id="KW-1185">Reference proteome</keyword>
<keyword evidence="1" id="KW-0808">Transferase</keyword>
<evidence type="ECO:0000259" key="7">
    <source>
        <dbReference type="Pfam" id="PF17917"/>
    </source>
</evidence>
<name>A0A8X6NUQ1_NEPPI</name>
<keyword evidence="5" id="KW-0378">Hydrolase</keyword>
<dbReference type="InterPro" id="IPR043502">
    <property type="entry name" value="DNA/RNA_pol_sf"/>
</dbReference>
<evidence type="ECO:0000313" key="8">
    <source>
        <dbReference type="EMBL" id="GFT35858.1"/>
    </source>
</evidence>
<sequence>MPGGLVNKVASTGNSARVKAEHPSYGQKTVANVVDKSDTAITAAFHQRVSKGWQSLGFFSKTRSPVYRRYSAYDRELISAYVIIKYFRHTCMMERLNFPLFTDHKSLV</sequence>
<dbReference type="Pfam" id="PF17917">
    <property type="entry name" value="RT_RNaseH"/>
    <property type="match status" value="1"/>
</dbReference>
<keyword evidence="3" id="KW-0540">Nuclease</keyword>
<dbReference type="GO" id="GO:0003964">
    <property type="term" value="F:RNA-directed DNA polymerase activity"/>
    <property type="evidence" value="ECO:0007669"/>
    <property type="project" value="UniProtKB-KW"/>
</dbReference>
<comment type="caution">
    <text evidence="8">The sequence shown here is derived from an EMBL/GenBank/DDBJ whole genome shotgun (WGS) entry which is preliminary data.</text>
</comment>
<feature type="domain" description="Reverse transcriptase RNase H-like" evidence="7">
    <location>
        <begin position="34"/>
        <end position="107"/>
    </location>
</feature>
<accession>A0A8X6NUQ1</accession>
<dbReference type="AlphaFoldDB" id="A0A8X6NUQ1"/>
<reference evidence="8" key="1">
    <citation type="submission" date="2020-08" db="EMBL/GenBank/DDBJ databases">
        <title>Multicomponent nature underlies the extraordinary mechanical properties of spider dragline silk.</title>
        <authorList>
            <person name="Kono N."/>
            <person name="Nakamura H."/>
            <person name="Mori M."/>
            <person name="Yoshida Y."/>
            <person name="Ohtoshi R."/>
            <person name="Malay A.D."/>
            <person name="Moran D.A.P."/>
            <person name="Tomita M."/>
            <person name="Numata K."/>
            <person name="Arakawa K."/>
        </authorList>
    </citation>
    <scope>NUCLEOTIDE SEQUENCE</scope>
</reference>
<evidence type="ECO:0000256" key="2">
    <source>
        <dbReference type="ARBA" id="ARBA00022695"/>
    </source>
</evidence>
<dbReference type="GO" id="GO:0004519">
    <property type="term" value="F:endonuclease activity"/>
    <property type="evidence" value="ECO:0007669"/>
    <property type="project" value="UniProtKB-KW"/>
</dbReference>
<protein>
    <submittedName>
        <fullName evidence="8">Retrovirus-related Pol polyprotein from transposon 17.6</fullName>
    </submittedName>
</protein>
<dbReference type="GO" id="GO:0016787">
    <property type="term" value="F:hydrolase activity"/>
    <property type="evidence" value="ECO:0007669"/>
    <property type="project" value="UniProtKB-KW"/>
</dbReference>
<evidence type="ECO:0000256" key="5">
    <source>
        <dbReference type="ARBA" id="ARBA00022801"/>
    </source>
</evidence>
<dbReference type="SUPFAM" id="SSF56672">
    <property type="entry name" value="DNA/RNA polymerases"/>
    <property type="match status" value="1"/>
</dbReference>
<dbReference type="OrthoDB" id="6425673at2759"/>